<dbReference type="InterPro" id="IPR013766">
    <property type="entry name" value="Thioredoxin_domain"/>
</dbReference>
<protein>
    <recommendedName>
        <fullName evidence="3">Thioredoxin domain-containing protein</fullName>
    </recommendedName>
</protein>
<dbReference type="AlphaFoldDB" id="A0A0A2MJ98"/>
<feature type="chain" id="PRO_5002003454" description="Thioredoxin domain-containing protein" evidence="2">
    <location>
        <begin position="25"/>
        <end position="196"/>
    </location>
</feature>
<dbReference type="PANTHER" id="PTHR42852:SF13">
    <property type="entry name" value="PROTEIN DIPZ"/>
    <property type="match status" value="1"/>
</dbReference>
<dbReference type="RefSeq" id="WP_035739420.1">
    <property type="nucleotide sequence ID" value="NZ_JRLY01000016.1"/>
</dbReference>
<reference evidence="4 5" key="1">
    <citation type="submission" date="2013-09" db="EMBL/GenBank/DDBJ databases">
        <authorList>
            <person name="Zeng Z."/>
            <person name="Chen C."/>
        </authorList>
    </citation>
    <scope>NUCLEOTIDE SEQUENCE [LARGE SCALE GENOMIC DNA]</scope>
    <source>
        <strain evidence="4 5">WB 4.1-42</strain>
    </source>
</reference>
<evidence type="ECO:0000256" key="1">
    <source>
        <dbReference type="ARBA" id="ARBA00023284"/>
    </source>
</evidence>
<dbReference type="eggNOG" id="COG0526">
    <property type="taxonomic scope" value="Bacteria"/>
</dbReference>
<organism evidence="4 5">
    <name type="scientific">Flavobacterium subsaxonicum WB 4.1-42 = DSM 21790</name>
    <dbReference type="NCBI Taxonomy" id="1121898"/>
    <lineage>
        <taxon>Bacteria</taxon>
        <taxon>Pseudomonadati</taxon>
        <taxon>Bacteroidota</taxon>
        <taxon>Flavobacteriia</taxon>
        <taxon>Flavobacteriales</taxon>
        <taxon>Flavobacteriaceae</taxon>
        <taxon>Flavobacterium</taxon>
    </lineage>
</organism>
<dbReference type="Pfam" id="PF00578">
    <property type="entry name" value="AhpC-TSA"/>
    <property type="match status" value="1"/>
</dbReference>
<dbReference type="InterPro" id="IPR050553">
    <property type="entry name" value="Thioredoxin_ResA/DsbE_sf"/>
</dbReference>
<dbReference type="OrthoDB" id="9815205at2"/>
<evidence type="ECO:0000256" key="2">
    <source>
        <dbReference type="SAM" id="SignalP"/>
    </source>
</evidence>
<dbReference type="GO" id="GO:0016209">
    <property type="term" value="F:antioxidant activity"/>
    <property type="evidence" value="ECO:0007669"/>
    <property type="project" value="InterPro"/>
</dbReference>
<dbReference type="STRING" id="1121898.GCA_000422725_03167"/>
<dbReference type="PROSITE" id="PS51352">
    <property type="entry name" value="THIOREDOXIN_2"/>
    <property type="match status" value="1"/>
</dbReference>
<dbReference type="PANTHER" id="PTHR42852">
    <property type="entry name" value="THIOL:DISULFIDE INTERCHANGE PROTEIN DSBE"/>
    <property type="match status" value="1"/>
</dbReference>
<dbReference type="InterPro" id="IPR036249">
    <property type="entry name" value="Thioredoxin-like_sf"/>
</dbReference>
<dbReference type="InterPro" id="IPR017937">
    <property type="entry name" value="Thioredoxin_CS"/>
</dbReference>
<accession>A0A0A2MJ98</accession>
<dbReference type="Gene3D" id="3.40.30.10">
    <property type="entry name" value="Glutaredoxin"/>
    <property type="match status" value="1"/>
</dbReference>
<dbReference type="GO" id="GO:0016491">
    <property type="term" value="F:oxidoreductase activity"/>
    <property type="evidence" value="ECO:0007669"/>
    <property type="project" value="InterPro"/>
</dbReference>
<feature type="signal peptide" evidence="2">
    <location>
        <begin position="1"/>
        <end position="24"/>
    </location>
</feature>
<dbReference type="EMBL" id="JRLY01000016">
    <property type="protein sequence ID" value="KGO91646.1"/>
    <property type="molecule type" value="Genomic_DNA"/>
</dbReference>
<name>A0A0A2MJ98_9FLAO</name>
<sequence length="196" mass="22348">MLKRLDIVAAALILGLAIGCKKEAATTTEITEPVTETPADTTVPAPPKPIKVYTNDTVTVNAYEFDNGLDYYLNQKNDTTYVVNFWATWCVPCVQELPHFEKINAKYKENKVKVILVSLDMAKMIDTKLLPFINQKQIKSQVLLLRDPDADSWIPKVDSTWSGAIPATVIYNKDMRKFYERSFTYDELEKEISNFK</sequence>
<dbReference type="CDD" id="cd02966">
    <property type="entry name" value="TlpA_like_family"/>
    <property type="match status" value="1"/>
</dbReference>
<dbReference type="Proteomes" id="UP000030111">
    <property type="component" value="Unassembled WGS sequence"/>
</dbReference>
<keyword evidence="2" id="KW-0732">Signal</keyword>
<keyword evidence="5" id="KW-1185">Reference proteome</keyword>
<evidence type="ECO:0000313" key="4">
    <source>
        <dbReference type="EMBL" id="KGO91646.1"/>
    </source>
</evidence>
<dbReference type="InterPro" id="IPR000866">
    <property type="entry name" value="AhpC/TSA"/>
</dbReference>
<dbReference type="PROSITE" id="PS00194">
    <property type="entry name" value="THIOREDOXIN_1"/>
    <property type="match status" value="1"/>
</dbReference>
<evidence type="ECO:0000313" key="5">
    <source>
        <dbReference type="Proteomes" id="UP000030111"/>
    </source>
</evidence>
<keyword evidence="1" id="KW-0676">Redox-active center</keyword>
<comment type="caution">
    <text evidence="4">The sequence shown here is derived from an EMBL/GenBank/DDBJ whole genome shotgun (WGS) entry which is preliminary data.</text>
</comment>
<gene>
    <name evidence="4" type="ORF">Q766_16575</name>
</gene>
<dbReference type="PROSITE" id="PS51257">
    <property type="entry name" value="PROKAR_LIPOPROTEIN"/>
    <property type="match status" value="1"/>
</dbReference>
<proteinExistence type="predicted"/>
<evidence type="ECO:0000259" key="3">
    <source>
        <dbReference type="PROSITE" id="PS51352"/>
    </source>
</evidence>
<feature type="domain" description="Thioredoxin" evidence="3">
    <location>
        <begin position="39"/>
        <end position="196"/>
    </location>
</feature>
<dbReference type="SUPFAM" id="SSF52833">
    <property type="entry name" value="Thioredoxin-like"/>
    <property type="match status" value="1"/>
</dbReference>